<dbReference type="GeneID" id="72064256"/>
<evidence type="ECO:0000256" key="2">
    <source>
        <dbReference type="ARBA" id="ARBA00022448"/>
    </source>
</evidence>
<dbReference type="SUPFAM" id="SSF103473">
    <property type="entry name" value="MFS general substrate transporter"/>
    <property type="match status" value="1"/>
</dbReference>
<evidence type="ECO:0000313" key="8">
    <source>
        <dbReference type="EMBL" id="UNI15794.1"/>
    </source>
</evidence>
<keyword evidence="3 6" id="KW-0812">Transmembrane</keyword>
<protein>
    <recommendedName>
        <fullName evidence="10">Major facilitator superfamily (MFS) profile domain-containing protein</fullName>
    </recommendedName>
</protein>
<evidence type="ECO:0000256" key="6">
    <source>
        <dbReference type="SAM" id="Phobius"/>
    </source>
</evidence>
<dbReference type="Pfam" id="PF07690">
    <property type="entry name" value="MFS_1"/>
    <property type="match status" value="1"/>
</dbReference>
<keyword evidence="4 6" id="KW-1133">Transmembrane helix</keyword>
<dbReference type="Proteomes" id="UP000829364">
    <property type="component" value="Chromosome 2"/>
</dbReference>
<feature type="transmembrane region" description="Helical" evidence="6">
    <location>
        <begin position="90"/>
        <end position="109"/>
    </location>
</feature>
<evidence type="ECO:0000256" key="7">
    <source>
        <dbReference type="SAM" id="SignalP"/>
    </source>
</evidence>
<evidence type="ECO:0008006" key="10">
    <source>
        <dbReference type="Google" id="ProtNLM"/>
    </source>
</evidence>
<dbReference type="GO" id="GO:0016020">
    <property type="term" value="C:membrane"/>
    <property type="evidence" value="ECO:0007669"/>
    <property type="project" value="UniProtKB-SubCell"/>
</dbReference>
<comment type="subcellular location">
    <subcellularLocation>
        <location evidence="1">Membrane</location>
        <topology evidence="1">Multi-pass membrane protein</topology>
    </subcellularLocation>
</comment>
<proteinExistence type="predicted"/>
<keyword evidence="2" id="KW-0813">Transport</keyword>
<reference evidence="8" key="1">
    <citation type="submission" date="2021-11" db="EMBL/GenBank/DDBJ databases">
        <title>Purpureocillium_takamizusanense_genome.</title>
        <authorList>
            <person name="Nguyen N.-H."/>
        </authorList>
    </citation>
    <scope>NUCLEOTIDE SEQUENCE</scope>
    <source>
        <strain evidence="8">PT3</strain>
    </source>
</reference>
<gene>
    <name evidence="8" type="ORF">JDV02_002295</name>
</gene>
<dbReference type="EMBL" id="CP086355">
    <property type="protein sequence ID" value="UNI15794.1"/>
    <property type="molecule type" value="Genomic_DNA"/>
</dbReference>
<dbReference type="InterPro" id="IPR036259">
    <property type="entry name" value="MFS_trans_sf"/>
</dbReference>
<feature type="chain" id="PRO_5040319555" description="Major facilitator superfamily (MFS) profile domain-containing protein" evidence="7">
    <location>
        <begin position="25"/>
        <end position="142"/>
    </location>
</feature>
<keyword evidence="5 6" id="KW-0472">Membrane</keyword>
<dbReference type="InterPro" id="IPR011701">
    <property type="entry name" value="MFS"/>
</dbReference>
<evidence type="ECO:0000256" key="3">
    <source>
        <dbReference type="ARBA" id="ARBA00022692"/>
    </source>
</evidence>
<dbReference type="OrthoDB" id="19923at2759"/>
<dbReference type="GO" id="GO:0022857">
    <property type="term" value="F:transmembrane transporter activity"/>
    <property type="evidence" value="ECO:0007669"/>
    <property type="project" value="InterPro"/>
</dbReference>
<dbReference type="AlphaFoldDB" id="A0A9Q8QB46"/>
<dbReference type="Gene3D" id="1.20.1250.20">
    <property type="entry name" value="MFS general substrate transporter like domains"/>
    <property type="match status" value="1"/>
</dbReference>
<evidence type="ECO:0000256" key="4">
    <source>
        <dbReference type="ARBA" id="ARBA00022989"/>
    </source>
</evidence>
<sequence length="142" mass="15955">MFDLSQCWLCCISFPFLIVCPTSGVDERHPSPDERHQGASISNAKIEGLREDLGMTDDQYNWCLTAFFFPYSAFEVPSNLLLKRFRPSRWLPFIMVCWGVVVTLTGLVQNYPGLLIARVFLGVTEAGLFPGVTVSCLEARTL</sequence>
<evidence type="ECO:0000313" key="9">
    <source>
        <dbReference type="Proteomes" id="UP000829364"/>
    </source>
</evidence>
<keyword evidence="7" id="KW-0732">Signal</keyword>
<evidence type="ECO:0000256" key="1">
    <source>
        <dbReference type="ARBA" id="ARBA00004141"/>
    </source>
</evidence>
<organism evidence="8 9">
    <name type="scientific">Purpureocillium takamizusanense</name>
    <dbReference type="NCBI Taxonomy" id="2060973"/>
    <lineage>
        <taxon>Eukaryota</taxon>
        <taxon>Fungi</taxon>
        <taxon>Dikarya</taxon>
        <taxon>Ascomycota</taxon>
        <taxon>Pezizomycotina</taxon>
        <taxon>Sordariomycetes</taxon>
        <taxon>Hypocreomycetidae</taxon>
        <taxon>Hypocreales</taxon>
        <taxon>Ophiocordycipitaceae</taxon>
        <taxon>Purpureocillium</taxon>
    </lineage>
</organism>
<dbReference type="PANTHER" id="PTHR43791:SF18">
    <property type="entry name" value="NICOTINIC ACID TRANSPORTER TNA1, PUTATIVE (AFU_ORTHOLOGUE AFUA_3G03820)-RELATED"/>
    <property type="match status" value="1"/>
</dbReference>
<feature type="signal peptide" evidence="7">
    <location>
        <begin position="1"/>
        <end position="24"/>
    </location>
</feature>
<feature type="transmembrane region" description="Helical" evidence="6">
    <location>
        <begin position="115"/>
        <end position="137"/>
    </location>
</feature>
<dbReference type="KEGG" id="ptkz:JDV02_002295"/>
<name>A0A9Q8QB46_9HYPO</name>
<accession>A0A9Q8QB46</accession>
<keyword evidence="9" id="KW-1185">Reference proteome</keyword>
<dbReference type="PANTHER" id="PTHR43791">
    <property type="entry name" value="PERMEASE-RELATED"/>
    <property type="match status" value="1"/>
</dbReference>
<dbReference type="RefSeq" id="XP_047839275.1">
    <property type="nucleotide sequence ID" value="XM_047983305.1"/>
</dbReference>
<evidence type="ECO:0000256" key="5">
    <source>
        <dbReference type="ARBA" id="ARBA00023136"/>
    </source>
</evidence>